<dbReference type="EMBL" id="QDEB01118293">
    <property type="protein sequence ID" value="RZB40500.1"/>
    <property type="molecule type" value="Genomic_DNA"/>
</dbReference>
<comment type="caution">
    <text evidence="2">The sequence shown here is derived from an EMBL/GenBank/DDBJ whole genome shotgun (WGS) entry which is preliminary data.</text>
</comment>
<feature type="compositionally biased region" description="Basic and acidic residues" evidence="1">
    <location>
        <begin position="1"/>
        <end position="100"/>
    </location>
</feature>
<dbReference type="InterPro" id="IPR026736">
    <property type="entry name" value="Virilizer"/>
</dbReference>
<dbReference type="OrthoDB" id="2011702at2759"/>
<evidence type="ECO:0000313" key="2">
    <source>
        <dbReference type="EMBL" id="RZB40500.1"/>
    </source>
</evidence>
<proteinExistence type="predicted"/>
<organism evidence="2 3">
    <name type="scientific">Asbolus verrucosus</name>
    <name type="common">Desert ironclad beetle</name>
    <dbReference type="NCBI Taxonomy" id="1661398"/>
    <lineage>
        <taxon>Eukaryota</taxon>
        <taxon>Metazoa</taxon>
        <taxon>Ecdysozoa</taxon>
        <taxon>Arthropoda</taxon>
        <taxon>Hexapoda</taxon>
        <taxon>Insecta</taxon>
        <taxon>Pterygota</taxon>
        <taxon>Neoptera</taxon>
        <taxon>Endopterygota</taxon>
        <taxon>Coleoptera</taxon>
        <taxon>Polyphaga</taxon>
        <taxon>Cucujiformia</taxon>
        <taxon>Tenebrionidae</taxon>
        <taxon>Pimeliinae</taxon>
        <taxon>Asbolus</taxon>
    </lineage>
</organism>
<protein>
    <submittedName>
        <fullName evidence="2">Virilizer</fullName>
    </submittedName>
</protein>
<feature type="non-terminal residue" evidence="2">
    <location>
        <position position="1"/>
    </location>
</feature>
<evidence type="ECO:0000313" key="3">
    <source>
        <dbReference type="Proteomes" id="UP000292052"/>
    </source>
</evidence>
<feature type="non-terminal residue" evidence="2">
    <location>
        <position position="1565"/>
    </location>
</feature>
<evidence type="ECO:0000256" key="1">
    <source>
        <dbReference type="SAM" id="MobiDB-lite"/>
    </source>
</evidence>
<sequence>KTGSIERDHGRVEGERRERERDKNYPRSHSRDRDRQSRDYSRDVSRERDWEHERQDYRNDRDWDRDRTRDRDRDRERDRSYKHEDSYRRSYNRDEREERKRPRTPPMQSPKRPHTPHGERKEPSPPEADSFSEEEVVNTEKQKREKEQREEAPPVQKSPVKEIRETLTPPAEETAQMDVEEFEPILSDEEIVDEEMDYDFGGYTNNDDLIKLFVPGVTNLRKFAQPPSFKVTNDEIGVEENLKTTIGIVDDYFKSSITKYVLEDFRKLNTEIKEEFIHLCEKLINTFGCTEHFCEIIKLYVAVKSVKDRKFNKEDKELIEQINTITQTLLDWLKIALNYDMANIQDQPVYKIRHIKCGVRLAEWCSNSSDFVKLLWESGFNIHEVLLNLYDQEYMALSIKLMIIKALDTYLIHKFAIEKFLLGSNSNNCRENGFHDSLCASKNNGYKILVEKLKKNPSVRLKFALNSTLKKINLYEVFYKIHKILMEMRNCPSEISLEDINVITKSLDQILNASQNGQFVFSQPKRFLPVSAQFEIIRSDSKNVLVEYFRMFDLVQCFFLLLSSPSTLNLPNIKTPIFEILSELLKTPEGLDYLSDNHQTVHALLRCLLRSDEEMQYSIQDYIEIKSHNLGLEAAYKIEALYYIESLGKMGEQFSYDCDALEVVDQLHALFCLTFTHIGRISCAEVLGMKNNIKCLLQFLGDVHVKDKSEAQLNKIKKSPGIAYIIDLIAYTVTAVSNIPFLESYCKQLCQLIDQQDIFEDSVAQKLNEIKSYLSPLEGATLNYDNISHFVEVISKQIENMTSFPGQLITSLRVIQYLGISPYSCNSPVLSENPLCNYIELKYKHVILQLFSLDGTSILTKLLQKICEHFEQPSLHTSVFVSTQGFLIINLINPCIELLKQMLTYVIQCRNTNFKDLTAVPVLLQTYSLLHSFPSTSGTYHQAQQACKNIIDTLLVYTQPVSDEIHEKDSLNKTLWTLMCGEVIKYVTSAPYTFVSGLLVLSELLPLPLPIQTTDDLSKDEVTWAVNLRKLWSAHLHPHSGNIQELINKLCTTSHQQLLNLLRRVCVQLADLAANSAVMIARGILDTVYKALVPNEESKVGVCNNHVTRLLNFLACLVTHGTLKCAVLHLIHSTNMKIDEKYPSLVQVFGQVLKINNNSTGHIQAQECILSIIQSFCDIEITLLQTSIEKSEITSDLYLANALPTKEHLLNFISIILDYLQVENSFVTYLPAVRTLLLLTEHDYGFYHLREQLIKKNDLFGVILNKLAKSFSKDNAECLSTLNTLVEFIRVCTATEEVDASLLYTPRKMKMSLTEIKALVGWKNDSNGSEEKHPLILLEEILKKLKDEEITFESLLEGVSAVIKLLHSDSSDGKEPSTEPILPEPEILLVQFSGRLIFSSSDVCDERLTIRYWLSIPNDESENENVSCDLAEVARQFLPQEFNVAREIEKLCRICPSENSNEKENHDNDQKTKMKKPFITPARARGFPRTIQQRSDLFRSRPPNTSRPPSLHVDDFVALETCGAQPTGPTGYNKFSRELLASTRIARGSRGRAFVTSERSVQCRQ</sequence>
<dbReference type="GO" id="GO:0003723">
    <property type="term" value="F:RNA binding"/>
    <property type="evidence" value="ECO:0007669"/>
    <property type="project" value="TreeGrafter"/>
</dbReference>
<feature type="region of interest" description="Disordered" evidence="1">
    <location>
        <begin position="1"/>
        <end position="176"/>
    </location>
</feature>
<dbReference type="STRING" id="1661398.A0A482VBF0"/>
<keyword evidence="3" id="KW-1185">Reference proteome</keyword>
<name>A0A482VBF0_ASBVE</name>
<dbReference type="PANTHER" id="PTHR23185">
    <property type="entry name" value="PROTEIN VIRILIZER HOMOLOG"/>
    <property type="match status" value="1"/>
</dbReference>
<feature type="compositionally biased region" description="Basic and acidic residues" evidence="1">
    <location>
        <begin position="138"/>
        <end position="152"/>
    </location>
</feature>
<gene>
    <name evidence="2" type="ORF">BDFB_005742</name>
</gene>
<accession>A0A482VBF0</accession>
<dbReference type="PANTHER" id="PTHR23185:SF0">
    <property type="entry name" value="PROTEIN VIRILIZER HOMOLOG"/>
    <property type="match status" value="1"/>
</dbReference>
<dbReference type="Proteomes" id="UP000292052">
    <property type="component" value="Unassembled WGS sequence"/>
</dbReference>
<dbReference type="GO" id="GO:0036396">
    <property type="term" value="C:RNA N6-methyladenosine methyltransferase complex"/>
    <property type="evidence" value="ECO:0007669"/>
    <property type="project" value="TreeGrafter"/>
</dbReference>
<reference evidence="2 3" key="1">
    <citation type="submission" date="2017-03" db="EMBL/GenBank/DDBJ databases">
        <title>Genome of the blue death feigning beetle - Asbolus verrucosus.</title>
        <authorList>
            <person name="Rider S.D."/>
        </authorList>
    </citation>
    <scope>NUCLEOTIDE SEQUENCE [LARGE SCALE GENOMIC DNA]</scope>
    <source>
        <strain evidence="2">Butters</strain>
        <tissue evidence="2">Head and leg muscle</tissue>
    </source>
</reference>